<dbReference type="PANTHER" id="PTHR23245">
    <property type="entry name" value="TRNA METHYLTRANSFERASE"/>
    <property type="match status" value="1"/>
</dbReference>
<keyword evidence="9" id="KW-1185">Reference proteome</keyword>
<dbReference type="SUPFAM" id="SSF53335">
    <property type="entry name" value="S-adenosyl-L-methionine-dependent methyltransferases"/>
    <property type="match status" value="1"/>
</dbReference>
<keyword evidence="4 6" id="KW-0819">tRNA processing</keyword>
<dbReference type="InterPro" id="IPR026274">
    <property type="entry name" value="tRNA_wybutosine_synth_prot_2"/>
</dbReference>
<keyword evidence="6" id="KW-0963">Cytoplasm</keyword>
<evidence type="ECO:0000259" key="7">
    <source>
        <dbReference type="PROSITE" id="PS51684"/>
    </source>
</evidence>
<comment type="function">
    <text evidence="6">S-adenosyl-L-methionine-dependent transferase that acts as a component of the wybutosine biosynthesis pathway. Wybutosine is a hyper modified guanosine with a tricyclic base found at the 3'-position adjacent to the anticodon of eukaryotic phenylalanine tRNA. Catalyzes the transfer of the alpha-amino-alpha-carboxypropyl (acp) group from S-adenosyl-L-methionine to the C-7 position of 4-demethylwyosine (imG-14) to produce wybutosine-86.</text>
</comment>
<dbReference type="InterPro" id="IPR056743">
    <property type="entry name" value="TRM5-TYW2-like_MTfase"/>
</dbReference>
<dbReference type="EMBL" id="JBEVYD010000012">
    <property type="protein sequence ID" value="KAL3229140.1"/>
    <property type="molecule type" value="Genomic_DNA"/>
</dbReference>
<comment type="similarity">
    <text evidence="6">Belongs to the class I-like SAM-binding methyltransferase superfamily. TRM5/TYW2 family.</text>
</comment>
<comment type="catalytic activity">
    <reaction evidence="5">
        <text>4-demethylwyosine(37) in tRNA(Phe) + S-adenosyl-L-methionine = 4-demethyl-7-[(3S)-3-amino-3-carboxypropyl]wyosine(37) in tRNA(Phe) + S-methyl-5'-thioadenosine + H(+)</text>
        <dbReference type="Rhea" id="RHEA:36355"/>
        <dbReference type="Rhea" id="RHEA-COMP:10164"/>
        <dbReference type="Rhea" id="RHEA-COMP:10378"/>
        <dbReference type="ChEBI" id="CHEBI:15378"/>
        <dbReference type="ChEBI" id="CHEBI:17509"/>
        <dbReference type="ChEBI" id="CHEBI:59789"/>
        <dbReference type="ChEBI" id="CHEBI:64315"/>
        <dbReference type="ChEBI" id="CHEBI:73550"/>
        <dbReference type="EC" id="2.5.1.114"/>
    </reaction>
</comment>
<gene>
    <name evidence="8" type="ORF">RNJ44_02227</name>
</gene>
<protein>
    <recommendedName>
        <fullName evidence="6">tRNA wybutosine-synthesizing protein 2</fullName>
        <shortName evidence="6">tRNA-yW-synthesizing protein 2</shortName>
    </recommendedName>
    <alternativeName>
        <fullName evidence="6">tRNA(Phe) (4-demethylwyosine(37)-C(7)) aminocarboxypropyltransferase</fullName>
    </alternativeName>
</protein>
<comment type="caution">
    <text evidence="8">The sequence shown here is derived from an EMBL/GenBank/DDBJ whole genome shotgun (WGS) entry which is preliminary data.</text>
</comment>
<evidence type="ECO:0000256" key="1">
    <source>
        <dbReference type="ARBA" id="ARBA00004797"/>
    </source>
</evidence>
<reference evidence="8 9" key="1">
    <citation type="submission" date="2024-05" db="EMBL/GenBank/DDBJ databases">
        <title>Long read based assembly of the Candida bracarensis genome reveals expanded adhesin content.</title>
        <authorList>
            <person name="Marcet-Houben M."/>
            <person name="Ksiezopolska E."/>
            <person name="Gabaldon T."/>
        </authorList>
    </citation>
    <scope>NUCLEOTIDE SEQUENCE [LARGE SCALE GENOMIC DNA]</scope>
    <source>
        <strain evidence="8 9">CBM6</strain>
    </source>
</reference>
<comment type="pathway">
    <text evidence="1 6">tRNA modification; wybutosine-tRNA(Phe) biosynthesis.</text>
</comment>
<dbReference type="PANTHER" id="PTHR23245:SF25">
    <property type="entry name" value="TRNA WYBUTOSINE-SYNTHESIZING PROTEIN 2 HOMOLOG"/>
    <property type="match status" value="1"/>
</dbReference>
<evidence type="ECO:0000256" key="6">
    <source>
        <dbReference type="PIRNR" id="PIRNR038972"/>
    </source>
</evidence>
<dbReference type="Pfam" id="PF02475">
    <property type="entry name" value="TRM5-TYW2_MTfase"/>
    <property type="match status" value="1"/>
</dbReference>
<dbReference type="Proteomes" id="UP001623330">
    <property type="component" value="Unassembled WGS sequence"/>
</dbReference>
<organism evidence="8 9">
    <name type="scientific">Nakaseomyces bracarensis</name>
    <dbReference type="NCBI Taxonomy" id="273131"/>
    <lineage>
        <taxon>Eukaryota</taxon>
        <taxon>Fungi</taxon>
        <taxon>Dikarya</taxon>
        <taxon>Ascomycota</taxon>
        <taxon>Saccharomycotina</taxon>
        <taxon>Saccharomycetes</taxon>
        <taxon>Saccharomycetales</taxon>
        <taxon>Saccharomycetaceae</taxon>
        <taxon>Nakaseomyces</taxon>
    </lineage>
</organism>
<evidence type="ECO:0000256" key="2">
    <source>
        <dbReference type="ARBA" id="ARBA00022679"/>
    </source>
</evidence>
<name>A0ABR4NMW4_9SACH</name>
<proteinExistence type="inferred from homology"/>
<feature type="domain" description="SAM-dependent methyltransferase TRM5/TYW2-type" evidence="7">
    <location>
        <begin position="163"/>
        <end position="442"/>
    </location>
</feature>
<keyword evidence="2 6" id="KW-0808">Transferase</keyword>
<dbReference type="PIRSF" id="PIRSF038972">
    <property type="entry name" value="Trm12"/>
    <property type="match status" value="1"/>
</dbReference>
<dbReference type="InterPro" id="IPR029063">
    <property type="entry name" value="SAM-dependent_MTases_sf"/>
</dbReference>
<dbReference type="Gene3D" id="3.40.50.150">
    <property type="entry name" value="Vaccinia Virus protein VP39"/>
    <property type="match status" value="1"/>
</dbReference>
<dbReference type="InterPro" id="IPR030382">
    <property type="entry name" value="MeTrfase_TRM5/TYW2"/>
</dbReference>
<accession>A0ABR4NMW4</accession>
<keyword evidence="3 6" id="KW-0949">S-adenosyl-L-methionine</keyword>
<evidence type="ECO:0000313" key="8">
    <source>
        <dbReference type="EMBL" id="KAL3229140.1"/>
    </source>
</evidence>
<dbReference type="PROSITE" id="PS51684">
    <property type="entry name" value="SAM_MT_TRM5_TYW2"/>
    <property type="match status" value="1"/>
</dbReference>
<evidence type="ECO:0000313" key="9">
    <source>
        <dbReference type="Proteomes" id="UP001623330"/>
    </source>
</evidence>
<evidence type="ECO:0000256" key="3">
    <source>
        <dbReference type="ARBA" id="ARBA00022691"/>
    </source>
</evidence>
<comment type="subcellular location">
    <subcellularLocation>
        <location evidence="6">Cytoplasm</location>
    </subcellularLocation>
</comment>
<sequence length="447" mass="51772">MSGRVEAIQITNKGSIGSWTFINMVVEILVDDTSKVKALKTELEQSGLFSKPIYNEDQYKVIRTTVEDINDPRLESFVDFKFRISDKETVEANKGIVGFTTDFLRRHGVDSGTVTDLVLHLPQKYTVFTPLLLFNYSKEKSFLHGPWSKLSQEVRTQYFAELIDTLFRSQRITHVATNMPIIESDIMRRPFNLVPLYGEKFRTMEQDRDNDSLWDSPTTEDFLNALWCHVTQNGIEQSWAPLFTMFSRGNIKEKKRILDSFQDIEGNDVIDMYSGIGYFTLSYLKRGARNVFAFELNPWSTEGLRRGLVANKFSKNRCHIYNESNEMCLARLRQFIGLEDSPTLRIRHINLGLLPSSTASWPLALQCCEYQRSLLPDWEKTTLHIHENVHIDLLDSKEFIHSTVHTLNKLNPSFHYSPTHLEKIKTFAPDIWHICLDVDVLYQKGLV</sequence>
<evidence type="ECO:0000256" key="5">
    <source>
        <dbReference type="ARBA" id="ARBA00049400"/>
    </source>
</evidence>
<evidence type="ECO:0000256" key="4">
    <source>
        <dbReference type="ARBA" id="ARBA00022694"/>
    </source>
</evidence>